<sequence>LELDSRKSPNLTLIVLSKSKNN</sequence>
<dbReference type="EMBL" id="FN657407">
    <property type="protein sequence ID" value="CBY42694.1"/>
    <property type="molecule type" value="Genomic_DNA"/>
</dbReference>
<evidence type="ECO:0000313" key="1">
    <source>
        <dbReference type="EMBL" id="CBY42694.1"/>
    </source>
</evidence>
<reference evidence="1" key="1">
    <citation type="journal article" date="2010" name="Science">
        <title>Plasticity of animal genome architecture unmasked by rapid evolution of a pelagic tunicate.</title>
        <authorList>
            <person name="Denoeud F."/>
            <person name="Henriet S."/>
            <person name="Mungpakdee S."/>
            <person name="Aury J.M."/>
            <person name="Da Silva C."/>
            <person name="Brinkmann H."/>
            <person name="Mikhaleva J."/>
            <person name="Olsen L.C."/>
            <person name="Jubin C."/>
            <person name="Canestro C."/>
            <person name="Bouquet J.M."/>
            <person name="Danks G."/>
            <person name="Poulain J."/>
            <person name="Campsteijn C."/>
            <person name="Adamski M."/>
            <person name="Cross I."/>
            <person name="Yadetie F."/>
            <person name="Muffato M."/>
            <person name="Louis A."/>
            <person name="Butcher S."/>
            <person name="Tsagkogeorga G."/>
            <person name="Konrad A."/>
            <person name="Singh S."/>
            <person name="Jensen M.F."/>
            <person name="Cong E.H."/>
            <person name="Eikeseth-Otteraa H."/>
            <person name="Noel B."/>
            <person name="Anthouard V."/>
            <person name="Porcel B.M."/>
            <person name="Kachouri-Lafond R."/>
            <person name="Nishino A."/>
            <person name="Ugolini M."/>
            <person name="Chourrout P."/>
            <person name="Nishida H."/>
            <person name="Aasland R."/>
            <person name="Huzurbazar S."/>
            <person name="Westhof E."/>
            <person name="Delsuc F."/>
            <person name="Lehrach H."/>
            <person name="Reinhardt R."/>
            <person name="Weissenbach J."/>
            <person name="Roy S.W."/>
            <person name="Artiguenave F."/>
            <person name="Postlethwait J.H."/>
            <person name="Manak J.R."/>
            <person name="Thompson E.M."/>
            <person name="Jaillon O."/>
            <person name="Du Pasquier L."/>
            <person name="Boudinot P."/>
            <person name="Liberles D.A."/>
            <person name="Volff J.N."/>
            <person name="Philippe H."/>
            <person name="Lenhard B."/>
            <person name="Roest Crollius H."/>
            <person name="Wincker P."/>
            <person name="Chourrout D."/>
        </authorList>
    </citation>
    <scope>NUCLEOTIDE SEQUENCE [LARGE SCALE GENOMIC DNA]</scope>
</reference>
<dbReference type="Proteomes" id="UP000011014">
    <property type="component" value="Unassembled WGS sequence"/>
</dbReference>
<feature type="non-terminal residue" evidence="1">
    <location>
        <position position="1"/>
    </location>
</feature>
<gene>
    <name evidence="1" type="ORF">GSOID_T00026410001</name>
</gene>
<proteinExistence type="predicted"/>
<dbReference type="AlphaFoldDB" id="E4Z4R6"/>
<accession>E4Z4R6</accession>
<name>E4Z4R6_OIKDI</name>
<protein>
    <submittedName>
        <fullName evidence="1">Uncharacterized protein</fullName>
    </submittedName>
</protein>
<organism evidence="1">
    <name type="scientific">Oikopleura dioica</name>
    <name type="common">Tunicate</name>
    <dbReference type="NCBI Taxonomy" id="34765"/>
    <lineage>
        <taxon>Eukaryota</taxon>
        <taxon>Metazoa</taxon>
        <taxon>Chordata</taxon>
        <taxon>Tunicata</taxon>
        <taxon>Appendicularia</taxon>
        <taxon>Copelata</taxon>
        <taxon>Oikopleuridae</taxon>
        <taxon>Oikopleura</taxon>
    </lineage>
</organism>